<keyword evidence="1" id="KW-0902">Two-component regulatory system</keyword>
<evidence type="ECO:0000259" key="3">
    <source>
        <dbReference type="PROSITE" id="PS50894"/>
    </source>
</evidence>
<organism evidence="4 5">
    <name type="scientific">Vibrio quintilis</name>
    <dbReference type="NCBI Taxonomy" id="1117707"/>
    <lineage>
        <taxon>Bacteria</taxon>
        <taxon>Pseudomonadati</taxon>
        <taxon>Pseudomonadota</taxon>
        <taxon>Gammaproteobacteria</taxon>
        <taxon>Vibrionales</taxon>
        <taxon>Vibrionaceae</taxon>
        <taxon>Vibrio</taxon>
    </lineage>
</organism>
<dbReference type="OrthoDB" id="5875090at2"/>
<name>A0A1M7YY05_9VIBR</name>
<keyword evidence="5" id="KW-1185">Reference proteome</keyword>
<feature type="domain" description="HPt" evidence="3">
    <location>
        <begin position="17"/>
        <end position="112"/>
    </location>
</feature>
<protein>
    <submittedName>
        <fullName evidence="4">Hpt domain protein</fullName>
    </submittedName>
</protein>
<evidence type="ECO:0000313" key="5">
    <source>
        <dbReference type="Proteomes" id="UP000184600"/>
    </source>
</evidence>
<gene>
    <name evidence="4" type="ORF">VQ7734_03202</name>
</gene>
<dbReference type="PROSITE" id="PS50894">
    <property type="entry name" value="HPT"/>
    <property type="match status" value="1"/>
</dbReference>
<dbReference type="EMBL" id="FRFG01000039">
    <property type="protein sequence ID" value="SHO57433.1"/>
    <property type="molecule type" value="Genomic_DNA"/>
</dbReference>
<evidence type="ECO:0000313" key="4">
    <source>
        <dbReference type="EMBL" id="SHO57433.1"/>
    </source>
</evidence>
<dbReference type="AlphaFoldDB" id="A0A1M7YY05"/>
<evidence type="ECO:0000256" key="1">
    <source>
        <dbReference type="ARBA" id="ARBA00023012"/>
    </source>
</evidence>
<dbReference type="InterPro" id="IPR036641">
    <property type="entry name" value="HPT_dom_sf"/>
</dbReference>
<sequence>MVEIKYFKPGRVAEMVGEEHVEEILKGYLTSVSDVLTDLRTCWLKKDLEQVRVFSHRIKSSTRLIGADDLADDFQQIETDTESAELNICDDMSRLTGIEVKCNHLKEEIESYLNSATH</sequence>
<dbReference type="SUPFAM" id="SSF47226">
    <property type="entry name" value="Histidine-containing phosphotransfer domain, HPT domain"/>
    <property type="match status" value="1"/>
</dbReference>
<reference evidence="5" key="1">
    <citation type="submission" date="2016-12" db="EMBL/GenBank/DDBJ databases">
        <authorList>
            <person name="Rodrigo-Torres L."/>
            <person name="Arahal R.D."/>
            <person name="Lucena T."/>
        </authorList>
    </citation>
    <scope>NUCLEOTIDE SEQUENCE [LARGE SCALE GENOMIC DNA]</scope>
</reference>
<dbReference type="GO" id="GO:0004672">
    <property type="term" value="F:protein kinase activity"/>
    <property type="evidence" value="ECO:0007669"/>
    <property type="project" value="UniProtKB-ARBA"/>
</dbReference>
<dbReference type="STRING" id="1117707.VQ7734_03202"/>
<dbReference type="RefSeq" id="WP_073584349.1">
    <property type="nucleotide sequence ID" value="NZ_AP024897.1"/>
</dbReference>
<proteinExistence type="predicted"/>
<dbReference type="InterPro" id="IPR008207">
    <property type="entry name" value="Sig_transdc_His_kin_Hpt_dom"/>
</dbReference>
<accession>A0A1M7YY05</accession>
<dbReference type="Proteomes" id="UP000184600">
    <property type="component" value="Unassembled WGS sequence"/>
</dbReference>
<dbReference type="Pfam" id="PF01627">
    <property type="entry name" value="Hpt"/>
    <property type="match status" value="1"/>
</dbReference>
<dbReference type="Gene3D" id="1.20.120.160">
    <property type="entry name" value="HPT domain"/>
    <property type="match status" value="1"/>
</dbReference>
<dbReference type="GO" id="GO:0000160">
    <property type="term" value="P:phosphorelay signal transduction system"/>
    <property type="evidence" value="ECO:0007669"/>
    <property type="project" value="UniProtKB-KW"/>
</dbReference>
<evidence type="ECO:0000256" key="2">
    <source>
        <dbReference type="PROSITE-ProRule" id="PRU00110"/>
    </source>
</evidence>
<keyword evidence="2" id="KW-0597">Phosphoprotein</keyword>
<feature type="modified residue" description="Phosphohistidine" evidence="2">
    <location>
        <position position="56"/>
    </location>
</feature>